<accession>A0A5C8PQQ9</accession>
<evidence type="ECO:0000313" key="9">
    <source>
        <dbReference type="EMBL" id="TXL77523.1"/>
    </source>
</evidence>
<dbReference type="InterPro" id="IPR011009">
    <property type="entry name" value="Kinase-like_dom_sf"/>
</dbReference>
<evidence type="ECO:0000256" key="7">
    <source>
        <dbReference type="SAM" id="Phobius"/>
    </source>
</evidence>
<dbReference type="SMART" id="SM00220">
    <property type="entry name" value="S_TKc"/>
    <property type="match status" value="1"/>
</dbReference>
<proteinExistence type="predicted"/>
<dbReference type="Gene3D" id="1.10.510.10">
    <property type="entry name" value="Transferase(Phosphotransferase) domain 1"/>
    <property type="match status" value="1"/>
</dbReference>
<feature type="binding site" evidence="5">
    <location>
        <position position="56"/>
    </location>
    <ligand>
        <name>ATP</name>
        <dbReference type="ChEBI" id="CHEBI:30616"/>
    </ligand>
</feature>
<dbReference type="SUPFAM" id="SSF56112">
    <property type="entry name" value="Protein kinase-like (PK-like)"/>
    <property type="match status" value="1"/>
</dbReference>
<keyword evidence="7" id="KW-0812">Transmembrane</keyword>
<feature type="domain" description="Protein kinase" evidence="8">
    <location>
        <begin position="27"/>
        <end position="301"/>
    </location>
</feature>
<keyword evidence="3" id="KW-0418">Kinase</keyword>
<comment type="caution">
    <text evidence="9">The sequence shown here is derived from an EMBL/GenBank/DDBJ whole genome shotgun (WGS) entry which is preliminary data.</text>
</comment>
<feature type="compositionally biased region" description="Pro residues" evidence="6">
    <location>
        <begin position="406"/>
        <end position="424"/>
    </location>
</feature>
<evidence type="ECO:0000256" key="3">
    <source>
        <dbReference type="ARBA" id="ARBA00022777"/>
    </source>
</evidence>
<dbReference type="PROSITE" id="PS50011">
    <property type="entry name" value="PROTEIN_KINASE_DOM"/>
    <property type="match status" value="1"/>
</dbReference>
<feature type="compositionally biased region" description="Low complexity" evidence="6">
    <location>
        <begin position="330"/>
        <end position="345"/>
    </location>
</feature>
<dbReference type="Proteomes" id="UP000321638">
    <property type="component" value="Unassembled WGS sequence"/>
</dbReference>
<dbReference type="GO" id="GO:0005524">
    <property type="term" value="F:ATP binding"/>
    <property type="evidence" value="ECO:0007669"/>
    <property type="project" value="UniProtKB-UniRule"/>
</dbReference>
<evidence type="ECO:0000256" key="2">
    <source>
        <dbReference type="ARBA" id="ARBA00022741"/>
    </source>
</evidence>
<dbReference type="EMBL" id="VDUZ01000008">
    <property type="protein sequence ID" value="TXL77523.1"/>
    <property type="molecule type" value="Genomic_DNA"/>
</dbReference>
<feature type="compositionally biased region" description="Low complexity" evidence="6">
    <location>
        <begin position="353"/>
        <end position="405"/>
    </location>
</feature>
<dbReference type="CDD" id="cd14014">
    <property type="entry name" value="STKc_PknB_like"/>
    <property type="match status" value="1"/>
</dbReference>
<dbReference type="InterPro" id="IPR008271">
    <property type="entry name" value="Ser/Thr_kinase_AS"/>
</dbReference>
<keyword evidence="1" id="KW-0808">Transferase</keyword>
<keyword evidence="2 5" id="KW-0547">Nucleotide-binding</keyword>
<evidence type="ECO:0000256" key="6">
    <source>
        <dbReference type="SAM" id="MobiDB-lite"/>
    </source>
</evidence>
<dbReference type="InterPro" id="IPR017441">
    <property type="entry name" value="Protein_kinase_ATP_BS"/>
</dbReference>
<sequence length="741" mass="77389">MADNLSSRPAGSPPFGALPAGYVLGQYQLQGVLGVGGFGITYRAADNRLRRPVAIKEYLPSDFAARAGDASVRPRAPTDQEMFRWGLTRFLDEARTLAALNDAPNIVHVYDFLEANGTGYMVMELVEGEPLDKIVARLGKLTAPSVLPMTQALLRGLEAVHRAGYLHRDIKPANVLLRPNGEPVLVDFGAARMSMGKRTQVMTSIYSPGYAPPEQYAQGAEARKQGPWSDLYALAATLYHVITGSAPADAIRRLAKDNYVPLTQSAAGQFPPGFLSAVDAALALPVERRPQSVIAWNQMLFGDAYGAGPLSRGGPPGLFAPPPMSMQGTPPGASMRGGPMPGAPMQGPPMQGPPMHGAPMQGPPMHGASMQGGYPQAGAAWPGAPYGSAPPASHGFDPAAASRGGMPPPGAPPQSFAPPPPSPFPGHSRPPGAPPARRGGTGIWIAIGTLAVLLLAVGAGAYYYLCGLTTSCSSSGGDTTACYEEVARVRVEIQRVVATLPGQTAAAPAPGLTCSQELTRAKAELARLQELARSQSKTPPVVVPSRPEPIPLPPPPVDVKPPVVEPPPPPVEPKPPVVEPRPPAPPVDTAPVPAPPVPTPPPTPPVVEPKPPTPTPAPPPPTPPVATPKPPPQPAPPPPVEPPSPYAVHEGRWFGSANLLRESGQGRCAPVFTLTGMVRDNIFNGTSSLGGSAAIRIRSRTKRVTDIALPGVAVRSTNGTFDNFNFETATGCVYAVRMFRQ</sequence>
<keyword evidence="7" id="KW-1133">Transmembrane helix</keyword>
<dbReference type="PRINTS" id="PR01217">
    <property type="entry name" value="PRICHEXTENSN"/>
</dbReference>
<feature type="region of interest" description="Disordered" evidence="6">
    <location>
        <begin position="312"/>
        <end position="436"/>
    </location>
</feature>
<feature type="transmembrane region" description="Helical" evidence="7">
    <location>
        <begin position="443"/>
        <end position="465"/>
    </location>
</feature>
<dbReference type="PROSITE" id="PS00108">
    <property type="entry name" value="PROTEIN_KINASE_ST"/>
    <property type="match status" value="1"/>
</dbReference>
<dbReference type="OrthoDB" id="7351144at2"/>
<feature type="compositionally biased region" description="Low complexity" evidence="6">
    <location>
        <begin position="425"/>
        <end position="436"/>
    </location>
</feature>
<dbReference type="AlphaFoldDB" id="A0A5C8PQQ9"/>
<dbReference type="GO" id="GO:0004674">
    <property type="term" value="F:protein serine/threonine kinase activity"/>
    <property type="evidence" value="ECO:0007669"/>
    <property type="project" value="TreeGrafter"/>
</dbReference>
<dbReference type="InterPro" id="IPR000719">
    <property type="entry name" value="Prot_kinase_dom"/>
</dbReference>
<protein>
    <recommendedName>
        <fullName evidence="8">Protein kinase domain-containing protein</fullName>
    </recommendedName>
</protein>
<organism evidence="9 10">
    <name type="scientific">Vineibacter terrae</name>
    <dbReference type="NCBI Taxonomy" id="2586908"/>
    <lineage>
        <taxon>Bacteria</taxon>
        <taxon>Pseudomonadati</taxon>
        <taxon>Pseudomonadota</taxon>
        <taxon>Alphaproteobacteria</taxon>
        <taxon>Hyphomicrobiales</taxon>
        <taxon>Vineibacter</taxon>
    </lineage>
</organism>
<evidence type="ECO:0000256" key="4">
    <source>
        <dbReference type="ARBA" id="ARBA00022840"/>
    </source>
</evidence>
<keyword evidence="4 5" id="KW-0067">ATP-binding</keyword>
<evidence type="ECO:0000259" key="8">
    <source>
        <dbReference type="PROSITE" id="PS50011"/>
    </source>
</evidence>
<gene>
    <name evidence="9" type="ORF">FHP25_08805</name>
</gene>
<dbReference type="PANTHER" id="PTHR43289:SF34">
    <property type="entry name" value="SERINE_THREONINE-PROTEIN KINASE YBDM-RELATED"/>
    <property type="match status" value="1"/>
</dbReference>
<dbReference type="RefSeq" id="WP_147846563.1">
    <property type="nucleotide sequence ID" value="NZ_VDUZ01000008.1"/>
</dbReference>
<feature type="region of interest" description="Disordered" evidence="6">
    <location>
        <begin position="531"/>
        <end position="647"/>
    </location>
</feature>
<evidence type="ECO:0000256" key="5">
    <source>
        <dbReference type="PROSITE-ProRule" id="PRU10141"/>
    </source>
</evidence>
<feature type="compositionally biased region" description="Pro residues" evidence="6">
    <location>
        <begin position="546"/>
        <end position="645"/>
    </location>
</feature>
<keyword evidence="10" id="KW-1185">Reference proteome</keyword>
<evidence type="ECO:0000256" key="1">
    <source>
        <dbReference type="ARBA" id="ARBA00022679"/>
    </source>
</evidence>
<dbReference type="Gene3D" id="3.30.200.20">
    <property type="entry name" value="Phosphorylase Kinase, domain 1"/>
    <property type="match status" value="1"/>
</dbReference>
<keyword evidence="7" id="KW-0472">Membrane</keyword>
<dbReference type="PANTHER" id="PTHR43289">
    <property type="entry name" value="MITOGEN-ACTIVATED PROTEIN KINASE KINASE KINASE 20-RELATED"/>
    <property type="match status" value="1"/>
</dbReference>
<reference evidence="9 10" key="1">
    <citation type="submission" date="2019-06" db="EMBL/GenBank/DDBJ databases">
        <title>New taxonomy in bacterial strain CC-CFT640, isolated from vineyard.</title>
        <authorList>
            <person name="Lin S.-Y."/>
            <person name="Tsai C.-F."/>
            <person name="Young C.-C."/>
        </authorList>
    </citation>
    <scope>NUCLEOTIDE SEQUENCE [LARGE SCALE GENOMIC DNA]</scope>
    <source>
        <strain evidence="9 10">CC-CFT640</strain>
    </source>
</reference>
<dbReference type="Pfam" id="PF00069">
    <property type="entry name" value="Pkinase"/>
    <property type="match status" value="1"/>
</dbReference>
<dbReference type="PROSITE" id="PS00107">
    <property type="entry name" value="PROTEIN_KINASE_ATP"/>
    <property type="match status" value="1"/>
</dbReference>
<evidence type="ECO:0000313" key="10">
    <source>
        <dbReference type="Proteomes" id="UP000321638"/>
    </source>
</evidence>
<name>A0A5C8PQQ9_9HYPH</name>